<dbReference type="Proteomes" id="UP001595685">
    <property type="component" value="Unassembled WGS sequence"/>
</dbReference>
<dbReference type="PANTHER" id="PTHR22953">
    <property type="entry name" value="ACID PHOSPHATASE RELATED"/>
    <property type="match status" value="1"/>
</dbReference>
<proteinExistence type="predicted"/>
<comment type="caution">
    <text evidence="4">The sequence shown here is derived from an EMBL/GenBank/DDBJ whole genome shotgun (WGS) entry which is preliminary data.</text>
</comment>
<feature type="compositionally biased region" description="Polar residues" evidence="2">
    <location>
        <begin position="500"/>
        <end position="509"/>
    </location>
</feature>
<gene>
    <name evidence="4" type="ORF">ACFOLH_13135</name>
</gene>
<organism evidence="4 5">
    <name type="scientific">Aquipuribacter hungaricus</name>
    <dbReference type="NCBI Taxonomy" id="545624"/>
    <lineage>
        <taxon>Bacteria</taxon>
        <taxon>Bacillati</taxon>
        <taxon>Actinomycetota</taxon>
        <taxon>Actinomycetes</taxon>
        <taxon>Micrococcales</taxon>
        <taxon>Intrasporangiaceae</taxon>
        <taxon>Aquipuribacter</taxon>
    </lineage>
</organism>
<dbReference type="InterPro" id="IPR029052">
    <property type="entry name" value="Metallo-depent_PP-like"/>
</dbReference>
<feature type="region of interest" description="Disordered" evidence="2">
    <location>
        <begin position="480"/>
        <end position="509"/>
    </location>
</feature>
<dbReference type="Pfam" id="PF00149">
    <property type="entry name" value="Metallophos"/>
    <property type="match status" value="1"/>
</dbReference>
<dbReference type="SUPFAM" id="SSF56300">
    <property type="entry name" value="Metallo-dependent phosphatases"/>
    <property type="match status" value="1"/>
</dbReference>
<protein>
    <submittedName>
        <fullName evidence="4">PKD domain-containing protein</fullName>
    </submittedName>
</protein>
<dbReference type="CDD" id="cd00146">
    <property type="entry name" value="PKD"/>
    <property type="match status" value="1"/>
</dbReference>
<dbReference type="InterPro" id="IPR039331">
    <property type="entry name" value="PAPs-like"/>
</dbReference>
<feature type="domain" description="PKD" evidence="3">
    <location>
        <begin position="410"/>
        <end position="476"/>
    </location>
</feature>
<evidence type="ECO:0000256" key="2">
    <source>
        <dbReference type="SAM" id="MobiDB-lite"/>
    </source>
</evidence>
<dbReference type="Pfam" id="PF18911">
    <property type="entry name" value="PKD_4"/>
    <property type="match status" value="1"/>
</dbReference>
<dbReference type="InterPro" id="IPR013783">
    <property type="entry name" value="Ig-like_fold"/>
</dbReference>
<evidence type="ECO:0000259" key="3">
    <source>
        <dbReference type="PROSITE" id="PS50093"/>
    </source>
</evidence>
<accession>A0ABV7WJT0</accession>
<dbReference type="InterPro" id="IPR035986">
    <property type="entry name" value="PKD_dom_sf"/>
</dbReference>
<dbReference type="SMART" id="SM00089">
    <property type="entry name" value="PKD"/>
    <property type="match status" value="1"/>
</dbReference>
<dbReference type="RefSeq" id="WP_340288622.1">
    <property type="nucleotide sequence ID" value="NZ_JBBEOI010000002.1"/>
</dbReference>
<sequence length="683" mass="69589">MESRLVTVVLSVLVLASVAVGDVVGGPPGDVAAGVDRGARAPVDVAGDRGADGTGDLAVDAAGDRAGGAAGDRAGGAAGDVAADASTLRFTAAGDFGATVHTDGVLAGMAAQQADLALALGDLSYGITGQEQAWCDRVTAAVGAGYPFELLAGNHESDGQNGNINDFTACLPNQLPGVVGTFGRQYYVDVPHQAPLVRFVMVSPGIRYPDSIWGYGAGTARHAWTAAAVDGARSAGIPWVVVGMHKPCLSVGDYTCESGADLLNMLIAKRVDLVLAGHEHVYGRTKQVALGAGCPGLTPGTFTAACVADADADMVRGAGTVFATVGTGGTGLRTVDTADPEAPWFASLSGSNANPTWGLLRVDVDSERLSAAFVRTSGGTHSDAFTLSPGGPPPPNQPPTAVVAAPVCDGLACSFDGSGSTDPDGTVVSWSWSFAGTVRQGASISHTFPAAGTYPVTLTVTDDRGATATTTRQVTVSGAAPPLWSETWPGTDGTAWPGGWTSSATGGSLTTQSAAGQLAVTDTSGAFARTQLTGASPVPDSELLTSFRWGQTSSSAYLNVYLRGSGGWQNAYRPRSGYGLELQNTSSTVAVKRNVDGVTTTLRTVGGAHAVTTAKQWLRLRVVGTQVQWRIWTDGTPEPTVWEGQDVDTAVTAAGQPFVSLVRSGSNVGAKTVALDDLVLRRP</sequence>
<name>A0ABV7WJT0_9MICO</name>
<evidence type="ECO:0000313" key="4">
    <source>
        <dbReference type="EMBL" id="MFC3689286.1"/>
    </source>
</evidence>
<dbReference type="PROSITE" id="PS50093">
    <property type="entry name" value="PKD"/>
    <property type="match status" value="1"/>
</dbReference>
<dbReference type="InterPro" id="IPR004843">
    <property type="entry name" value="Calcineurin-like_PHP"/>
</dbReference>
<reference evidence="5" key="1">
    <citation type="journal article" date="2019" name="Int. J. Syst. Evol. Microbiol.">
        <title>The Global Catalogue of Microorganisms (GCM) 10K type strain sequencing project: providing services to taxonomists for standard genome sequencing and annotation.</title>
        <authorList>
            <consortium name="The Broad Institute Genomics Platform"/>
            <consortium name="The Broad Institute Genome Sequencing Center for Infectious Disease"/>
            <person name="Wu L."/>
            <person name="Ma J."/>
        </authorList>
    </citation>
    <scope>NUCLEOTIDE SEQUENCE [LARGE SCALE GENOMIC DNA]</scope>
    <source>
        <strain evidence="5">NCAIM B.02333</strain>
    </source>
</reference>
<evidence type="ECO:0000256" key="1">
    <source>
        <dbReference type="ARBA" id="ARBA00022729"/>
    </source>
</evidence>
<dbReference type="SUPFAM" id="SSF49299">
    <property type="entry name" value="PKD domain"/>
    <property type="match status" value="1"/>
</dbReference>
<evidence type="ECO:0000313" key="5">
    <source>
        <dbReference type="Proteomes" id="UP001595685"/>
    </source>
</evidence>
<dbReference type="Gene3D" id="2.60.40.10">
    <property type="entry name" value="Immunoglobulins"/>
    <property type="match status" value="1"/>
</dbReference>
<dbReference type="Gene3D" id="3.60.21.10">
    <property type="match status" value="1"/>
</dbReference>
<keyword evidence="5" id="KW-1185">Reference proteome</keyword>
<dbReference type="EMBL" id="JBHRWW010000008">
    <property type="protein sequence ID" value="MFC3689286.1"/>
    <property type="molecule type" value="Genomic_DNA"/>
</dbReference>
<dbReference type="PANTHER" id="PTHR22953:SF153">
    <property type="entry name" value="PURPLE ACID PHOSPHATASE"/>
    <property type="match status" value="1"/>
</dbReference>
<dbReference type="InterPro" id="IPR000601">
    <property type="entry name" value="PKD_dom"/>
</dbReference>
<keyword evidence="1" id="KW-0732">Signal</keyword>
<dbReference type="InterPro" id="IPR022409">
    <property type="entry name" value="PKD/Chitinase_dom"/>
</dbReference>
<dbReference type="Gene3D" id="2.60.120.560">
    <property type="entry name" value="Exo-inulinase, domain 1"/>
    <property type="match status" value="1"/>
</dbReference>